<evidence type="ECO:0000256" key="1">
    <source>
        <dbReference type="SAM" id="MobiDB-lite"/>
    </source>
</evidence>
<protein>
    <submittedName>
        <fullName evidence="2">Uncharacterized protein</fullName>
    </submittedName>
</protein>
<evidence type="ECO:0000313" key="3">
    <source>
        <dbReference type="Proteomes" id="UP000015106"/>
    </source>
</evidence>
<reference evidence="3" key="1">
    <citation type="journal article" date="2013" name="Nature">
        <title>Draft genome of the wheat A-genome progenitor Triticum urartu.</title>
        <authorList>
            <person name="Ling H.Q."/>
            <person name="Zhao S."/>
            <person name="Liu D."/>
            <person name="Wang J."/>
            <person name="Sun H."/>
            <person name="Zhang C."/>
            <person name="Fan H."/>
            <person name="Li D."/>
            <person name="Dong L."/>
            <person name="Tao Y."/>
            <person name="Gao C."/>
            <person name="Wu H."/>
            <person name="Li Y."/>
            <person name="Cui Y."/>
            <person name="Guo X."/>
            <person name="Zheng S."/>
            <person name="Wang B."/>
            <person name="Yu K."/>
            <person name="Liang Q."/>
            <person name="Yang W."/>
            <person name="Lou X."/>
            <person name="Chen J."/>
            <person name="Feng M."/>
            <person name="Jian J."/>
            <person name="Zhang X."/>
            <person name="Luo G."/>
            <person name="Jiang Y."/>
            <person name="Liu J."/>
            <person name="Wang Z."/>
            <person name="Sha Y."/>
            <person name="Zhang B."/>
            <person name="Wu H."/>
            <person name="Tang D."/>
            <person name="Shen Q."/>
            <person name="Xue P."/>
            <person name="Zou S."/>
            <person name="Wang X."/>
            <person name="Liu X."/>
            <person name="Wang F."/>
            <person name="Yang Y."/>
            <person name="An X."/>
            <person name="Dong Z."/>
            <person name="Zhang K."/>
            <person name="Zhang X."/>
            <person name="Luo M.C."/>
            <person name="Dvorak J."/>
            <person name="Tong Y."/>
            <person name="Wang J."/>
            <person name="Yang H."/>
            <person name="Li Z."/>
            <person name="Wang D."/>
            <person name="Zhang A."/>
            <person name="Wang J."/>
        </authorList>
    </citation>
    <scope>NUCLEOTIDE SEQUENCE</scope>
    <source>
        <strain evidence="3">cv. G1812</strain>
    </source>
</reference>
<feature type="compositionally biased region" description="Basic residues" evidence="1">
    <location>
        <begin position="119"/>
        <end position="132"/>
    </location>
</feature>
<dbReference type="EnsemblPlants" id="TuG1812G0400002013.01.T02">
    <property type="protein sequence ID" value="TuG1812G0400002013.01.T02"/>
    <property type="gene ID" value="TuG1812G0400002013.01"/>
</dbReference>
<dbReference type="Gramene" id="TuG1812G0400002013.01.T02">
    <property type="protein sequence ID" value="TuG1812G0400002013.01.T02"/>
    <property type="gene ID" value="TuG1812G0400002013.01"/>
</dbReference>
<keyword evidence="3" id="KW-1185">Reference proteome</keyword>
<dbReference type="Proteomes" id="UP000015106">
    <property type="component" value="Chromosome 4"/>
</dbReference>
<proteinExistence type="predicted"/>
<feature type="region of interest" description="Disordered" evidence="1">
    <location>
        <begin position="118"/>
        <end position="143"/>
    </location>
</feature>
<dbReference type="Gramene" id="TuG1812G0400002013.01.T01">
    <property type="protein sequence ID" value="TuG1812G0400002013.01.T01"/>
    <property type="gene ID" value="TuG1812G0400002013.01"/>
</dbReference>
<reference evidence="2" key="2">
    <citation type="submission" date="2018-03" db="EMBL/GenBank/DDBJ databases">
        <title>The Triticum urartu genome reveals the dynamic nature of wheat genome evolution.</title>
        <authorList>
            <person name="Ling H."/>
            <person name="Ma B."/>
            <person name="Shi X."/>
            <person name="Liu H."/>
            <person name="Dong L."/>
            <person name="Sun H."/>
            <person name="Cao Y."/>
            <person name="Gao Q."/>
            <person name="Zheng S."/>
            <person name="Li Y."/>
            <person name="Yu Y."/>
            <person name="Du H."/>
            <person name="Qi M."/>
            <person name="Li Y."/>
            <person name="Yu H."/>
            <person name="Cui Y."/>
            <person name="Wang N."/>
            <person name="Chen C."/>
            <person name="Wu H."/>
            <person name="Zhao Y."/>
            <person name="Zhang J."/>
            <person name="Li Y."/>
            <person name="Zhou W."/>
            <person name="Zhang B."/>
            <person name="Hu W."/>
            <person name="Eijk M."/>
            <person name="Tang J."/>
            <person name="Witsenboer H."/>
            <person name="Zhao S."/>
            <person name="Li Z."/>
            <person name="Zhang A."/>
            <person name="Wang D."/>
            <person name="Liang C."/>
        </authorList>
    </citation>
    <scope>NUCLEOTIDE SEQUENCE [LARGE SCALE GENOMIC DNA]</scope>
    <source>
        <strain evidence="2">cv. G1812</strain>
    </source>
</reference>
<accession>A0A8R7U8H4</accession>
<evidence type="ECO:0000313" key="2">
    <source>
        <dbReference type="EnsemblPlants" id="TuG1812G0400002013.01.T01"/>
    </source>
</evidence>
<dbReference type="EnsemblPlants" id="TuG1812G0400002013.01.T03">
    <property type="protein sequence ID" value="TuG1812G0400002013.01.T03"/>
    <property type="gene ID" value="TuG1812G0400002013.01"/>
</dbReference>
<dbReference type="EnsemblPlants" id="TuG1812G0400002013.01.T01">
    <property type="protein sequence ID" value="TuG1812G0400002013.01.T01"/>
    <property type="gene ID" value="TuG1812G0400002013.01"/>
</dbReference>
<organism evidence="2 3">
    <name type="scientific">Triticum urartu</name>
    <name type="common">Red wild einkorn</name>
    <name type="synonym">Crithodium urartu</name>
    <dbReference type="NCBI Taxonomy" id="4572"/>
    <lineage>
        <taxon>Eukaryota</taxon>
        <taxon>Viridiplantae</taxon>
        <taxon>Streptophyta</taxon>
        <taxon>Embryophyta</taxon>
        <taxon>Tracheophyta</taxon>
        <taxon>Spermatophyta</taxon>
        <taxon>Magnoliopsida</taxon>
        <taxon>Liliopsida</taxon>
        <taxon>Poales</taxon>
        <taxon>Poaceae</taxon>
        <taxon>BOP clade</taxon>
        <taxon>Pooideae</taxon>
        <taxon>Triticodae</taxon>
        <taxon>Triticeae</taxon>
        <taxon>Triticinae</taxon>
        <taxon>Triticum</taxon>
    </lineage>
</organism>
<dbReference type="Gramene" id="TuG1812G0400002013.01.T03">
    <property type="protein sequence ID" value="TuG1812G0400002013.01.T03"/>
    <property type="gene ID" value="TuG1812G0400002013.01"/>
</dbReference>
<dbReference type="AlphaFoldDB" id="A0A8R7U8H4"/>
<sequence length="283" mass="31561">MVGSSARVGWSSGGKGVAKQYYLQGRSPEAVPPDDGRLTRGSYWRRPTRAPWPHLCSSGPARQLPLQIVGPAWRLPLQLGRPAGPVASAATRSCRWCARCWRKGTSCLDIPNIQLGTRLPHRHHGGRPRLRPQRGQAQEHRRAQGHRFSILSMACLQNGMCCMGTQAWKTPLPMRSSPRRCHRRPDSLAAAAAKREEKLGLWRWRVLLEWRHILFSVLVILGKAQHVRGGSHENYQSGDGDGRRAVGRLGAGRLLGPRRATYKACRRKDGMELTDDQVMVGCV</sequence>
<name>A0A8R7U8H4_TRIUA</name>
<reference evidence="2" key="3">
    <citation type="submission" date="2022-06" db="UniProtKB">
        <authorList>
            <consortium name="EnsemblPlants"/>
        </authorList>
    </citation>
    <scope>IDENTIFICATION</scope>
</reference>